<evidence type="ECO:0000313" key="14">
    <source>
        <dbReference type="Proteomes" id="UP000008370"/>
    </source>
</evidence>
<dbReference type="InParanoid" id="K5VDW0"/>
<keyword evidence="7" id="KW-0808">Transferase</keyword>
<dbReference type="GO" id="GO:0005634">
    <property type="term" value="C:nucleus"/>
    <property type="evidence" value="ECO:0007669"/>
    <property type="project" value="UniProtKB-SubCell"/>
</dbReference>
<dbReference type="KEGG" id="pco:PHACADRAFT_134503"/>
<accession>K5VDW0</accession>
<dbReference type="Pfam" id="PF00583">
    <property type="entry name" value="Acetyltransf_1"/>
    <property type="match status" value="1"/>
</dbReference>
<keyword evidence="8" id="KW-0539">Nucleus</keyword>
<dbReference type="HOGENOM" id="CLU_051699_1_0_1"/>
<dbReference type="GO" id="GO:0010485">
    <property type="term" value="F:histone H4 acetyltransferase activity"/>
    <property type="evidence" value="ECO:0007669"/>
    <property type="project" value="InterPro"/>
</dbReference>
<dbReference type="EMBL" id="JH930468">
    <property type="protein sequence ID" value="EKM61181.1"/>
    <property type="molecule type" value="Genomic_DNA"/>
</dbReference>
<dbReference type="CDD" id="cd04301">
    <property type="entry name" value="NAT_SF"/>
    <property type="match status" value="1"/>
</dbReference>
<dbReference type="InterPro" id="IPR016181">
    <property type="entry name" value="Acyl_CoA_acyltransferase"/>
</dbReference>
<evidence type="ECO:0000256" key="9">
    <source>
        <dbReference type="ARBA" id="ARBA00023315"/>
    </source>
</evidence>
<comment type="subcellular location">
    <subcellularLocation>
        <location evidence="2">Cytoplasm</location>
    </subcellularLocation>
    <subcellularLocation>
        <location evidence="1">Nucleus</location>
    </subcellularLocation>
</comment>
<evidence type="ECO:0000256" key="4">
    <source>
        <dbReference type="ARBA" id="ARBA00012950"/>
    </source>
</evidence>
<sequence>MQPTLKLGNRFSVRLLKSSELTNEERDSMWAIIEHNMSTMSSQSSMGWDAEDKQKETFHSDSRFIILSVATSESDTGRSEQQGAQVIGFSVFRFDYEEGEKLLYCYEVQLCESSRRLGLGRFLMHEIIRIGRAWNMEKVMLTVLKVNTDAARFYREIGYAELQSFISRR</sequence>
<dbReference type="RefSeq" id="XP_007390613.1">
    <property type="nucleotide sequence ID" value="XM_007390551.1"/>
</dbReference>
<dbReference type="OrthoDB" id="424551at2759"/>
<dbReference type="GeneID" id="18908307"/>
<dbReference type="GO" id="GO:1990189">
    <property type="term" value="F:protein N-terminal-serine acetyltransferase activity"/>
    <property type="evidence" value="ECO:0007669"/>
    <property type="project" value="UniProtKB-EC"/>
</dbReference>
<evidence type="ECO:0000256" key="6">
    <source>
        <dbReference type="ARBA" id="ARBA00022490"/>
    </source>
</evidence>
<evidence type="ECO:0000259" key="12">
    <source>
        <dbReference type="PROSITE" id="PS51186"/>
    </source>
</evidence>
<protein>
    <recommendedName>
        <fullName evidence="5">N-alpha-acetyltransferase 40</fullName>
        <ecNumber evidence="4">2.3.1.257</ecNumber>
    </recommendedName>
</protein>
<organism evidence="13 14">
    <name type="scientific">Phanerochaete carnosa (strain HHB-10118-sp)</name>
    <name type="common">White-rot fungus</name>
    <name type="synonym">Peniophora carnosa</name>
    <dbReference type="NCBI Taxonomy" id="650164"/>
    <lineage>
        <taxon>Eukaryota</taxon>
        <taxon>Fungi</taxon>
        <taxon>Dikarya</taxon>
        <taxon>Basidiomycota</taxon>
        <taxon>Agaricomycotina</taxon>
        <taxon>Agaricomycetes</taxon>
        <taxon>Polyporales</taxon>
        <taxon>Phanerochaetaceae</taxon>
        <taxon>Phanerochaete</taxon>
    </lineage>
</organism>
<dbReference type="PROSITE" id="PS51186">
    <property type="entry name" value="GNAT"/>
    <property type="match status" value="1"/>
</dbReference>
<dbReference type="GO" id="GO:0005737">
    <property type="term" value="C:cytoplasm"/>
    <property type="evidence" value="ECO:0007669"/>
    <property type="project" value="UniProtKB-SubCell"/>
</dbReference>
<comment type="similarity">
    <text evidence="3">Belongs to the acetyltransferase family. NAA40 subfamily.</text>
</comment>
<gene>
    <name evidence="13" type="ORF">PHACADRAFT_134503</name>
</gene>
<dbReference type="SUPFAM" id="SSF55729">
    <property type="entry name" value="Acyl-CoA N-acyltransferases (Nat)"/>
    <property type="match status" value="1"/>
</dbReference>
<dbReference type="GO" id="GO:0043998">
    <property type="term" value="F:histone H2A acetyltransferase activity"/>
    <property type="evidence" value="ECO:0007669"/>
    <property type="project" value="InterPro"/>
</dbReference>
<dbReference type="FunCoup" id="K5VDW0">
    <property type="interactions" value="614"/>
</dbReference>
<evidence type="ECO:0000313" key="13">
    <source>
        <dbReference type="EMBL" id="EKM61181.1"/>
    </source>
</evidence>
<name>K5VDW0_PHACS</name>
<comment type="catalytic activity">
    <reaction evidence="11">
        <text>N-terminal L-seryl-[histone H4] + acetyl-CoA = N-terminal N(alpha)-acetyl-L-seryl-[histone H4] + CoA + H(+)</text>
        <dbReference type="Rhea" id="RHEA:50596"/>
        <dbReference type="Rhea" id="RHEA-COMP:12740"/>
        <dbReference type="Rhea" id="RHEA-COMP:12743"/>
        <dbReference type="ChEBI" id="CHEBI:15378"/>
        <dbReference type="ChEBI" id="CHEBI:57287"/>
        <dbReference type="ChEBI" id="CHEBI:57288"/>
        <dbReference type="ChEBI" id="CHEBI:64738"/>
        <dbReference type="ChEBI" id="CHEBI:83690"/>
        <dbReference type="EC" id="2.3.1.257"/>
    </reaction>
</comment>
<evidence type="ECO:0000256" key="7">
    <source>
        <dbReference type="ARBA" id="ARBA00022679"/>
    </source>
</evidence>
<evidence type="ECO:0000256" key="3">
    <source>
        <dbReference type="ARBA" id="ARBA00008870"/>
    </source>
</evidence>
<feature type="domain" description="N-acetyltransferase" evidence="12">
    <location>
        <begin position="16"/>
        <end position="169"/>
    </location>
</feature>
<evidence type="ECO:0000256" key="5">
    <source>
        <dbReference type="ARBA" id="ARBA00015043"/>
    </source>
</evidence>
<dbReference type="InterPro" id="IPR000182">
    <property type="entry name" value="GNAT_dom"/>
</dbReference>
<evidence type="ECO:0000256" key="8">
    <source>
        <dbReference type="ARBA" id="ARBA00023242"/>
    </source>
</evidence>
<dbReference type="STRING" id="650164.K5VDW0"/>
<evidence type="ECO:0000256" key="11">
    <source>
        <dbReference type="ARBA" id="ARBA00049524"/>
    </source>
</evidence>
<dbReference type="PANTHER" id="PTHR20531:SF1">
    <property type="entry name" value="N-ALPHA-ACETYLTRANSFERASE 40"/>
    <property type="match status" value="1"/>
</dbReference>
<reference evidence="13 14" key="1">
    <citation type="journal article" date="2012" name="BMC Genomics">
        <title>Comparative genomics of the white-rot fungi, Phanerochaete carnosa and P. chrysosporium, to elucidate the genetic basis of the distinct wood types they colonize.</title>
        <authorList>
            <person name="Suzuki H."/>
            <person name="MacDonald J."/>
            <person name="Syed K."/>
            <person name="Salamov A."/>
            <person name="Hori C."/>
            <person name="Aerts A."/>
            <person name="Henrissat B."/>
            <person name="Wiebenga A."/>
            <person name="vanKuyk P.A."/>
            <person name="Barry K."/>
            <person name="Lindquist E."/>
            <person name="LaButti K."/>
            <person name="Lapidus A."/>
            <person name="Lucas S."/>
            <person name="Coutinho P."/>
            <person name="Gong Y."/>
            <person name="Samejima M."/>
            <person name="Mahadevan R."/>
            <person name="Abou-Zaid M."/>
            <person name="de Vries R.P."/>
            <person name="Igarashi K."/>
            <person name="Yadav J.S."/>
            <person name="Grigoriev I.V."/>
            <person name="Master E.R."/>
        </authorList>
    </citation>
    <scope>NUCLEOTIDE SEQUENCE [LARGE SCALE GENOMIC DNA]</scope>
    <source>
        <strain evidence="13 14">HHB-10118-sp</strain>
    </source>
</reference>
<evidence type="ECO:0000256" key="2">
    <source>
        <dbReference type="ARBA" id="ARBA00004496"/>
    </source>
</evidence>
<dbReference type="PANTHER" id="PTHR20531">
    <property type="entry name" value="N-ALPHA-ACETYLTRANSFERASE 40"/>
    <property type="match status" value="1"/>
</dbReference>
<evidence type="ECO:0000256" key="10">
    <source>
        <dbReference type="ARBA" id="ARBA00047821"/>
    </source>
</evidence>
<dbReference type="AlphaFoldDB" id="K5VDW0"/>
<proteinExistence type="inferred from homology"/>
<keyword evidence="6" id="KW-0963">Cytoplasm</keyword>
<keyword evidence="14" id="KW-1185">Reference proteome</keyword>
<dbReference type="Proteomes" id="UP000008370">
    <property type="component" value="Unassembled WGS sequence"/>
</dbReference>
<dbReference type="InterPro" id="IPR039949">
    <property type="entry name" value="NAA40"/>
</dbReference>
<dbReference type="Gene3D" id="3.40.630.30">
    <property type="match status" value="1"/>
</dbReference>
<dbReference type="EC" id="2.3.1.257" evidence="4"/>
<keyword evidence="9" id="KW-0012">Acyltransferase</keyword>
<evidence type="ECO:0000256" key="1">
    <source>
        <dbReference type="ARBA" id="ARBA00004123"/>
    </source>
</evidence>
<comment type="catalytic activity">
    <reaction evidence="10">
        <text>N-terminal L-seryl-[histone H2A] + acetyl-CoA = N-terminal N(alpha)-acetyl-L-seryl-[histone H2A] + CoA + H(+)</text>
        <dbReference type="Rhea" id="RHEA:50600"/>
        <dbReference type="Rhea" id="RHEA-COMP:12742"/>
        <dbReference type="Rhea" id="RHEA-COMP:12744"/>
        <dbReference type="ChEBI" id="CHEBI:15378"/>
        <dbReference type="ChEBI" id="CHEBI:57287"/>
        <dbReference type="ChEBI" id="CHEBI:57288"/>
        <dbReference type="ChEBI" id="CHEBI:64738"/>
        <dbReference type="ChEBI" id="CHEBI:83690"/>
        <dbReference type="EC" id="2.3.1.257"/>
    </reaction>
</comment>